<dbReference type="InterPro" id="IPR011047">
    <property type="entry name" value="Quinoprotein_ADH-like_sf"/>
</dbReference>
<reference evidence="5" key="2">
    <citation type="submission" date="2021-08" db="EMBL/GenBank/DDBJ databases">
        <authorList>
            <person name="Eriksson T."/>
        </authorList>
    </citation>
    <scope>NUCLEOTIDE SEQUENCE</scope>
    <source>
        <strain evidence="5">Stoneville</strain>
        <tissue evidence="5">Whole head</tissue>
    </source>
</reference>
<keyword evidence="3" id="KW-0472">Membrane</keyword>
<dbReference type="SUPFAM" id="SSF48065">
    <property type="entry name" value="DBL homology domain (DH-domain)"/>
    <property type="match status" value="1"/>
</dbReference>
<evidence type="ECO:0000256" key="3">
    <source>
        <dbReference type="SAM" id="Phobius"/>
    </source>
</evidence>
<feature type="compositionally biased region" description="Polar residues" evidence="2">
    <location>
        <begin position="789"/>
        <end position="800"/>
    </location>
</feature>
<sequence>MCRVMVFEELLIRSHLSVHADGGVQGAVLSCTMEETPEIKQTWQQKLLFYTTAFFVLLGTFSLFSFLFLVPFVIDPAFTTIFMEFDETPALCMTVRVDRRLGVSNCSWTSCREGCTKDIYDCTQILVHYKKVPPDFNLTAPPDIRTPREERSIPDDFDYEKNTSEEEQTGLMGDDSEWYYREARLLPNVKGCGYPPMLNCSIFLKHYKEIGTNYTCYYSRVDPSMVISHLDMWQVYMNLVYAMAIPIPSFILSVIYLAIAYFKIYNDDEETAPLEKNAEAMDVEGENGPEATPVQPASGGITPASEAFREDLASFGHHFKVAMVDEMSRDSFTEVISGSIGGWHEDCFGRCDDCTSCIHRGGSEPPAHDSLYKRFVTMGSVRYGMRLGAVSPPPPGAGPRYRSQCCWPTATTVVPGPVSRIPLLTTAPINSFDIISCANRVRMTEDATSDLPQQAAVRDHVLYSTKCLLKSQLKRCALVRPQVYARLCEYGDDTADEEDIFNTLDRLPRFRFGGNRASTNKPRDFEKRSNDQRLRDLTERLKRGPVPPPRTRHPSRTAPTTPQQPPDDNVRLAPLRSASFSQVDYSNDDKKYVRRRNTTCNDADQETSLSRGVATLPRSKNVSRCGTSTFKSELPNIVQQESLSSPESNTIDKFYEMLNTDNSEKDIGEKSDVPERDTDDKLKYLITRNNTATPNIQEKKRDKLRRRKGIYISQWPNPYQTTENVIPQFVEDGDFASCSEKNSKCGEDSFEIAKLATSEEKNREYPVWTSPQEEPLSPEDNNAAPEWPYSQNHSRLTSQSPDEKDAALKIASRGMHLLRSDSLSEGEPEIGERKLDQISLAPSDISDCESRLSVGDSVSPYIPRRYSKRPLRGPYGQMLEAEMKKPEIGRKTQLNNDLKFLEDLSLQSGDPKPKHARSRSSCNSSFDDTKGSCNNLLSSPKQLPTLSKRKVSADSLVAENDQKLVVTHQRTTSSPSKLEGFANAEVSHELLEQLLRGSSEQLATSDANLQQKNHGMLLISALGSDALSDASPSNGGANCCVATSRVGASRTCKYIRHDGKVWHGRNVMLVEMSGINSRRELRLRLEGCSTGEESEDESQVSLNLSDTLAFSDTRTHVVVELYDNERTYVESLQILVTKYLEPLKSPENTNLLDATLVDEIFYEIPFLLDHHQTFLEELKKRLEHWDIKQKIGDVFLEMFSKSSVIESYTNYVNNWKRAREIIKSAQQSKPAFVRFLETTAREHKGKLALDSLLIKPIQKFPKYELLLQRLIKHTDVTHPDHSLLLAAQKEVHDHLLKINCTERETLELEQLRDIEGLIEGLIELVSSDRQYLRHDLVSMAAGGGTRKERALFLFSDLLLVTSIKRRSGTIRRPTGQGSVTSTLEANKYKLLMKIALEDLEIVKTKDENLRQMMTEIENLSGDVGILNKINELSWSLHSPTLGDNGKDVWVCNSDGYVGQVCILSLQPEPTVTSCNGVCNARILCIASVPGVSYSLSVTNRGNNNREEAEEHKTIQFDSSSSSDEEDKSDNEEADEPQKVADTTEVSSLDLEDIDSQQSTIWLGTEDGCIHVYNSSDNIRIKKNKIRLQHGSSILSIIYLDNRVFISLANGDMIIYDRDSAGGWNVSSPTTVTVGSTCMPVSKMLPNAGKLWCGCGNTIKVFNTQTLVTENNFTVNNDSNKPVSCMVLFGNGLWLSLQNSAIVKCFHTLNFELLCEVNVAPAVTKMLTSCDDIIRQHKAACLRVTSLLACKDLLWIGTSAGVLLTMPLPHITSSTTKLSNVPTVTGVSHGHTGHVRFLTFVELSSGSGEAQQYRHSYKGKPEQRSNSRLLVISGGDGYEDFRSTNLSEVAGREDSTNYLLLWNI</sequence>
<dbReference type="SUPFAM" id="SSF50998">
    <property type="entry name" value="Quinoprotein alcohol dehydrogenase-like"/>
    <property type="match status" value="1"/>
</dbReference>
<keyword evidence="6" id="KW-1185">Reference proteome</keyword>
<feature type="compositionally biased region" description="Basic and acidic residues" evidence="2">
    <location>
        <begin position="1503"/>
        <end position="1514"/>
    </location>
</feature>
<dbReference type="Pfam" id="PF00621">
    <property type="entry name" value="RhoGEF"/>
    <property type="match status" value="1"/>
</dbReference>
<evidence type="ECO:0000259" key="4">
    <source>
        <dbReference type="PROSITE" id="PS50010"/>
    </source>
</evidence>
<dbReference type="Gene3D" id="1.20.900.10">
    <property type="entry name" value="Dbl homology (DH) domain"/>
    <property type="match status" value="1"/>
</dbReference>
<keyword evidence="1" id="KW-0344">Guanine-nucleotide releasing factor</keyword>
<comment type="caution">
    <text evidence="5">The sequence shown here is derived from an EMBL/GenBank/DDBJ whole genome shotgun (WGS) entry which is preliminary data.</text>
</comment>
<dbReference type="Pfam" id="PF19056">
    <property type="entry name" value="WD40_2"/>
    <property type="match status" value="1"/>
</dbReference>
<dbReference type="InterPro" id="IPR000219">
    <property type="entry name" value="DH_dom"/>
</dbReference>
<dbReference type="InterPro" id="IPR039919">
    <property type="entry name" value="ARHGEF10/ARHGEF17"/>
</dbReference>
<accession>A0A8J6HPI3</accession>
<dbReference type="InterPro" id="IPR011993">
    <property type="entry name" value="PH-like_dom_sf"/>
</dbReference>
<dbReference type="Proteomes" id="UP000719412">
    <property type="component" value="Unassembled WGS sequence"/>
</dbReference>
<dbReference type="Pfam" id="PF19057">
    <property type="entry name" value="PH_19"/>
    <property type="match status" value="1"/>
</dbReference>
<keyword evidence="3" id="KW-1133">Transmembrane helix</keyword>
<dbReference type="SUPFAM" id="SSF50729">
    <property type="entry name" value="PH domain-like"/>
    <property type="match status" value="1"/>
</dbReference>
<name>A0A8J6HPI3_TENMO</name>
<feature type="region of interest" description="Disordered" evidence="2">
    <location>
        <begin position="905"/>
        <end position="945"/>
    </location>
</feature>
<feature type="region of interest" description="Disordered" evidence="2">
    <location>
        <begin position="761"/>
        <end position="803"/>
    </location>
</feature>
<dbReference type="CDD" id="cd00160">
    <property type="entry name" value="RhoGEF"/>
    <property type="match status" value="1"/>
</dbReference>
<evidence type="ECO:0000256" key="2">
    <source>
        <dbReference type="SAM" id="MobiDB-lite"/>
    </source>
</evidence>
<dbReference type="PANTHER" id="PTHR12877">
    <property type="entry name" value="RHO GUANINE NUCLEOTIDE EXCHANGE FACTOR"/>
    <property type="match status" value="1"/>
</dbReference>
<dbReference type="InterPro" id="IPR031578">
    <property type="entry name" value="TipE"/>
</dbReference>
<dbReference type="InterPro" id="IPR015943">
    <property type="entry name" value="WD40/YVTN_repeat-like_dom_sf"/>
</dbReference>
<dbReference type="PANTHER" id="PTHR12877:SF15">
    <property type="entry name" value="RHO GUANINE NUCLEOTIDE EXCHANGE FACTOR 17"/>
    <property type="match status" value="1"/>
</dbReference>
<evidence type="ECO:0000313" key="6">
    <source>
        <dbReference type="Proteomes" id="UP000719412"/>
    </source>
</evidence>
<gene>
    <name evidence="5" type="ORF">GEV33_005499</name>
</gene>
<protein>
    <recommendedName>
        <fullName evidence="4">DH domain-containing protein</fullName>
    </recommendedName>
</protein>
<evidence type="ECO:0000256" key="1">
    <source>
        <dbReference type="ARBA" id="ARBA00022658"/>
    </source>
</evidence>
<dbReference type="PROSITE" id="PS50010">
    <property type="entry name" value="DH_2"/>
    <property type="match status" value="1"/>
</dbReference>
<feature type="transmembrane region" description="Helical" evidence="3">
    <location>
        <begin position="47"/>
        <end position="74"/>
    </location>
</feature>
<dbReference type="Gene3D" id="2.30.29.30">
    <property type="entry name" value="Pleckstrin-homology domain (PH domain)/Phosphotyrosine-binding domain (PTB)"/>
    <property type="match status" value="1"/>
</dbReference>
<feature type="compositionally biased region" description="Acidic residues" evidence="2">
    <location>
        <begin position="1522"/>
        <end position="1534"/>
    </location>
</feature>
<organism evidence="5 6">
    <name type="scientific">Tenebrio molitor</name>
    <name type="common">Yellow mealworm beetle</name>
    <dbReference type="NCBI Taxonomy" id="7067"/>
    <lineage>
        <taxon>Eukaryota</taxon>
        <taxon>Metazoa</taxon>
        <taxon>Ecdysozoa</taxon>
        <taxon>Arthropoda</taxon>
        <taxon>Hexapoda</taxon>
        <taxon>Insecta</taxon>
        <taxon>Pterygota</taxon>
        <taxon>Neoptera</taxon>
        <taxon>Endopterygota</taxon>
        <taxon>Coleoptera</taxon>
        <taxon>Polyphaga</taxon>
        <taxon>Cucujiformia</taxon>
        <taxon>Tenebrionidae</taxon>
        <taxon>Tenebrio</taxon>
    </lineage>
</organism>
<feature type="transmembrane region" description="Helical" evidence="3">
    <location>
        <begin position="239"/>
        <end position="262"/>
    </location>
</feature>
<dbReference type="FunFam" id="1.20.900.10:FF:000003">
    <property type="entry name" value="Rho guanine nucleotide exchange factor 10 like"/>
    <property type="match status" value="1"/>
</dbReference>
<dbReference type="Gene3D" id="2.130.10.10">
    <property type="entry name" value="YVTN repeat-like/Quinoprotein amine dehydrogenase"/>
    <property type="match status" value="1"/>
</dbReference>
<proteinExistence type="predicted"/>
<dbReference type="GO" id="GO:0005737">
    <property type="term" value="C:cytoplasm"/>
    <property type="evidence" value="ECO:0007669"/>
    <property type="project" value="UniProtKB-ARBA"/>
</dbReference>
<feature type="region of interest" description="Disordered" evidence="2">
    <location>
        <begin position="1502"/>
        <end position="1545"/>
    </location>
</feature>
<keyword evidence="3" id="KW-0812">Transmembrane</keyword>
<dbReference type="Pfam" id="PF16972">
    <property type="entry name" value="TipE"/>
    <property type="match status" value="2"/>
</dbReference>
<feature type="compositionally biased region" description="Polar residues" evidence="2">
    <location>
        <begin position="919"/>
        <end position="945"/>
    </location>
</feature>
<dbReference type="GO" id="GO:0051496">
    <property type="term" value="P:positive regulation of stress fiber assembly"/>
    <property type="evidence" value="ECO:0007669"/>
    <property type="project" value="UniProtKB-ARBA"/>
</dbReference>
<dbReference type="GO" id="GO:0005085">
    <property type="term" value="F:guanyl-nucleotide exchange factor activity"/>
    <property type="evidence" value="ECO:0007669"/>
    <property type="project" value="UniProtKB-KW"/>
</dbReference>
<dbReference type="EMBL" id="JABDTM020019849">
    <property type="protein sequence ID" value="KAH0817293.1"/>
    <property type="molecule type" value="Genomic_DNA"/>
</dbReference>
<feature type="region of interest" description="Disordered" evidence="2">
    <location>
        <begin position="540"/>
        <end position="571"/>
    </location>
</feature>
<feature type="domain" description="DH" evidence="4">
    <location>
        <begin position="1113"/>
        <end position="1301"/>
    </location>
</feature>
<dbReference type="GO" id="GO:0030036">
    <property type="term" value="P:actin cytoskeleton organization"/>
    <property type="evidence" value="ECO:0007669"/>
    <property type="project" value="TreeGrafter"/>
</dbReference>
<evidence type="ECO:0000313" key="5">
    <source>
        <dbReference type="EMBL" id="KAH0817293.1"/>
    </source>
</evidence>
<dbReference type="InterPro" id="IPR035899">
    <property type="entry name" value="DBL_dom_sf"/>
</dbReference>
<reference evidence="5" key="1">
    <citation type="journal article" date="2020" name="J Insects Food Feed">
        <title>The yellow mealworm (Tenebrio molitor) genome: a resource for the emerging insects as food and feed industry.</title>
        <authorList>
            <person name="Eriksson T."/>
            <person name="Andere A."/>
            <person name="Kelstrup H."/>
            <person name="Emery V."/>
            <person name="Picard C."/>
        </authorList>
    </citation>
    <scope>NUCLEOTIDE SEQUENCE</scope>
    <source>
        <strain evidence="5">Stoneville</strain>
        <tissue evidence="5">Whole head</tissue>
    </source>
</reference>
<dbReference type="SMART" id="SM00325">
    <property type="entry name" value="RhoGEF"/>
    <property type="match status" value="1"/>
</dbReference>